<proteinExistence type="predicted"/>
<evidence type="ECO:0000313" key="2">
    <source>
        <dbReference type="Proteomes" id="UP000639643"/>
    </source>
</evidence>
<sequence>MDLAISTFVLGAPDFPAVKKSVAELVSDMGGASSRPPPPPRVAKTLASTTVWVRHLPPVISEPTQQAIHDAIQLRNRYLAGEDVSRDVASLSERLDGLIEDAREAAHVRDFAVLTIEATIICLLTDSGPPSQGLLDLALAVNPFLNQRAAEDGPDAAGPSTGGDGGLPQPFRQSDLALIDDAEKDLLVLLHYCSLDNLRSSPDETVAQLSQMAEKYGTIKDLDLRKELIPEIEIYIHWTIMYLTANLLASVPPTSLSRDSSRKLEFEQGIQMSRLLTVCEMLLKDARSDQVCFLLMFLRRCAAHQDKTWWRSRGKQLLKGLKKTRTGRAAWHFEFAEKNLAGLKRLEDEGSERWSRRGSLMIEREEFEMGKMKGD</sequence>
<protein>
    <submittedName>
        <fullName evidence="1">Uncharacterized protein</fullName>
    </submittedName>
</protein>
<keyword evidence="2" id="KW-1185">Reference proteome</keyword>
<evidence type="ECO:0000313" key="1">
    <source>
        <dbReference type="EMBL" id="KAF6829657.1"/>
    </source>
</evidence>
<dbReference type="AlphaFoldDB" id="A0A8H6KDW3"/>
<dbReference type="Proteomes" id="UP000639643">
    <property type="component" value="Unassembled WGS sequence"/>
</dbReference>
<dbReference type="EMBL" id="WIGM01000305">
    <property type="protein sequence ID" value="KAF6829657.1"/>
    <property type="molecule type" value="Genomic_DNA"/>
</dbReference>
<reference evidence="1" key="1">
    <citation type="journal article" date="2020" name="Phytopathology">
        <title>Genome Sequence Resources of Colletotrichum truncatum, C. plurivorum, C. musicola, and C. sojae: Four Species Pathogenic to Soybean (Glycine max).</title>
        <authorList>
            <person name="Rogerio F."/>
            <person name="Boufleur T.R."/>
            <person name="Ciampi-Guillardi M."/>
            <person name="Sukno S.A."/>
            <person name="Thon M.R."/>
            <person name="Massola Junior N.S."/>
            <person name="Baroncelli R."/>
        </authorList>
    </citation>
    <scope>NUCLEOTIDE SEQUENCE</scope>
    <source>
        <strain evidence="1">LFN0074</strain>
    </source>
</reference>
<accession>A0A8H6KDW3</accession>
<name>A0A8H6KDW3_9PEZI</name>
<comment type="caution">
    <text evidence="1">The sequence shown here is derived from an EMBL/GenBank/DDBJ whole genome shotgun (WGS) entry which is preliminary data.</text>
</comment>
<gene>
    <name evidence="1" type="ORF">CMUS01_08075</name>
</gene>
<organism evidence="1 2">
    <name type="scientific">Colletotrichum musicola</name>
    <dbReference type="NCBI Taxonomy" id="2175873"/>
    <lineage>
        <taxon>Eukaryota</taxon>
        <taxon>Fungi</taxon>
        <taxon>Dikarya</taxon>
        <taxon>Ascomycota</taxon>
        <taxon>Pezizomycotina</taxon>
        <taxon>Sordariomycetes</taxon>
        <taxon>Hypocreomycetidae</taxon>
        <taxon>Glomerellales</taxon>
        <taxon>Glomerellaceae</taxon>
        <taxon>Colletotrichum</taxon>
        <taxon>Colletotrichum orchidearum species complex</taxon>
    </lineage>
</organism>
<dbReference type="OrthoDB" id="4839879at2759"/>